<keyword evidence="1" id="KW-0472">Membrane</keyword>
<accession>A0ABQ6WVY2</accession>
<evidence type="ECO:0000256" key="1">
    <source>
        <dbReference type="SAM" id="Phobius"/>
    </source>
</evidence>
<keyword evidence="1" id="KW-1133">Transmembrane helix</keyword>
<proteinExistence type="predicted"/>
<evidence type="ECO:0000313" key="3">
    <source>
        <dbReference type="Proteomes" id="UP000325395"/>
    </source>
</evidence>
<sequence length="104" mass="11813">MSNFAAYGHRHELIDMAIMARISASCIMFFPSSIFFFYNSFSFTISIVVFQFSVSINWARVKILKNLVFTNPLSMVDIFIRGGKRRVFLGGKDQLVHNHAAASL</sequence>
<gene>
    <name evidence="2" type="ORF">BDV36DRAFT_124285</name>
</gene>
<protein>
    <submittedName>
        <fullName evidence="2">Uncharacterized protein</fullName>
    </submittedName>
</protein>
<evidence type="ECO:0000313" key="2">
    <source>
        <dbReference type="EMBL" id="KAE8419851.1"/>
    </source>
</evidence>
<reference evidence="2 3" key="1">
    <citation type="submission" date="2019-04" db="EMBL/GenBank/DDBJ databases">
        <authorList>
            <consortium name="DOE Joint Genome Institute"/>
            <person name="Mondo S."/>
            <person name="Kjaerbolling I."/>
            <person name="Vesth T."/>
            <person name="Frisvad J.C."/>
            <person name="Nybo J.L."/>
            <person name="Theobald S."/>
            <person name="Kildgaard S."/>
            <person name="Isbrandt T."/>
            <person name="Kuo A."/>
            <person name="Sato A."/>
            <person name="Lyhne E.K."/>
            <person name="Kogle M.E."/>
            <person name="Wiebenga A."/>
            <person name="Kun R.S."/>
            <person name="Lubbers R.J."/>
            <person name="Makela M.R."/>
            <person name="Barry K."/>
            <person name="Chovatia M."/>
            <person name="Clum A."/>
            <person name="Daum C."/>
            <person name="Haridas S."/>
            <person name="He G."/>
            <person name="LaButti K."/>
            <person name="Lipzen A."/>
            <person name="Riley R."/>
            <person name="Salamov A."/>
            <person name="Simmons B.A."/>
            <person name="Magnuson J.K."/>
            <person name="Henrissat B."/>
            <person name="Mortensen U.H."/>
            <person name="Larsen T.O."/>
            <person name="Devries R.P."/>
            <person name="Grigoriev I.V."/>
            <person name="Machida M."/>
            <person name="Baker S.E."/>
            <person name="Andersen M.R."/>
            <person name="Cantor M.N."/>
            <person name="Hua S.X."/>
        </authorList>
    </citation>
    <scope>NUCLEOTIDE SEQUENCE [LARGE SCALE GENOMIC DNA]</scope>
    <source>
        <strain evidence="2 3">CBS 117616</strain>
    </source>
</reference>
<keyword evidence="1" id="KW-0812">Transmembrane</keyword>
<dbReference type="EMBL" id="ML735713">
    <property type="protein sequence ID" value="KAE8419851.1"/>
    <property type="molecule type" value="Genomic_DNA"/>
</dbReference>
<keyword evidence="3" id="KW-1185">Reference proteome</keyword>
<dbReference type="Proteomes" id="UP000325395">
    <property type="component" value="Unassembled WGS sequence"/>
</dbReference>
<organism evidence="2 3">
    <name type="scientific">Aspergillus pseudocaelatus</name>
    <dbReference type="NCBI Taxonomy" id="1825620"/>
    <lineage>
        <taxon>Eukaryota</taxon>
        <taxon>Fungi</taxon>
        <taxon>Dikarya</taxon>
        <taxon>Ascomycota</taxon>
        <taxon>Pezizomycotina</taxon>
        <taxon>Eurotiomycetes</taxon>
        <taxon>Eurotiomycetidae</taxon>
        <taxon>Eurotiales</taxon>
        <taxon>Aspergillaceae</taxon>
        <taxon>Aspergillus</taxon>
        <taxon>Aspergillus subgen. Circumdati</taxon>
    </lineage>
</organism>
<name>A0ABQ6WVY2_9EURO</name>
<feature type="transmembrane region" description="Helical" evidence="1">
    <location>
        <begin position="36"/>
        <end position="59"/>
    </location>
</feature>